<dbReference type="SUPFAM" id="SSF56112">
    <property type="entry name" value="Protein kinase-like (PK-like)"/>
    <property type="match status" value="1"/>
</dbReference>
<dbReference type="Pfam" id="PF12202">
    <property type="entry name" value="OSR1_C"/>
    <property type="match status" value="1"/>
</dbReference>
<comment type="caution">
    <text evidence="11">The sequence shown here is derived from an EMBL/GenBank/DDBJ whole genome shotgun (WGS) entry which is preliminary data.</text>
</comment>
<evidence type="ECO:0000256" key="8">
    <source>
        <dbReference type="ARBA" id="ARBA00048679"/>
    </source>
</evidence>
<comment type="catalytic activity">
    <reaction evidence="7">
        <text>L-threonyl-[protein] + ATP = O-phospho-L-threonyl-[protein] + ADP + H(+)</text>
        <dbReference type="Rhea" id="RHEA:46608"/>
        <dbReference type="Rhea" id="RHEA-COMP:11060"/>
        <dbReference type="Rhea" id="RHEA-COMP:11605"/>
        <dbReference type="ChEBI" id="CHEBI:15378"/>
        <dbReference type="ChEBI" id="CHEBI:30013"/>
        <dbReference type="ChEBI" id="CHEBI:30616"/>
        <dbReference type="ChEBI" id="CHEBI:61977"/>
        <dbReference type="ChEBI" id="CHEBI:456216"/>
        <dbReference type="EC" id="2.7.11.1"/>
    </reaction>
</comment>
<dbReference type="Pfam" id="PF07714">
    <property type="entry name" value="PK_Tyr_Ser-Thr"/>
    <property type="match status" value="1"/>
</dbReference>
<sequence>MAPELYEEEYNELVDIYSFGMCMLEMVTCDYPYSECKNPAQIYKKVTSEIKPASLRKVNDPEVKNFIEKCLVPVSQRLPAKELLKDPFLQSETLKEPIRDPLQLPNQLPQSSSSLNSGPHSMYIDPEDNHSICTDSNGGSPHYPVVDLERIHQNNEFKLRGAKNDDNSVALTLRIANPGGRVKNIHFLFHLDADTALSVASEMVEQLELADHDVAFISEFIDYLISRILPGWKPSSDYNLSGSPYVGSLVLTNDLTQMANHVDTMLTNPPAQLAAEQDVLFKLNTRTQEVLRVWHIWRIMNHKHQLMAEGISIKNDKMGGAIDYGIDESLTGLSGYNSETEFTELYYDDFKLQGNGSDGEFSLMNEFAMSSEFSFFNLCGTSKVLSITSCCSSLSLSEKDQDVELKLELDAIEVQYQHLFQELSSMREEALESTRKRWMTKQLAE</sequence>
<accession>A0A7J0F6I0</accession>
<comment type="catalytic activity">
    <reaction evidence="8">
        <text>L-seryl-[protein] + ATP = O-phospho-L-seryl-[protein] + ADP + H(+)</text>
        <dbReference type="Rhea" id="RHEA:17989"/>
        <dbReference type="Rhea" id="RHEA-COMP:9863"/>
        <dbReference type="Rhea" id="RHEA-COMP:11604"/>
        <dbReference type="ChEBI" id="CHEBI:15378"/>
        <dbReference type="ChEBI" id="CHEBI:29999"/>
        <dbReference type="ChEBI" id="CHEBI:30616"/>
        <dbReference type="ChEBI" id="CHEBI:83421"/>
        <dbReference type="ChEBI" id="CHEBI:456216"/>
        <dbReference type="EC" id="2.7.11.1"/>
    </reaction>
</comment>
<dbReference type="Gene3D" id="3.10.20.90">
    <property type="entry name" value="Phosphatidylinositol 3-kinase Catalytic Subunit, Chain A, domain 1"/>
    <property type="match status" value="1"/>
</dbReference>
<evidence type="ECO:0000256" key="9">
    <source>
        <dbReference type="SAM" id="MobiDB-lite"/>
    </source>
</evidence>
<name>A0A7J0F6I0_9ERIC</name>
<dbReference type="EMBL" id="BJWL01000008">
    <property type="protein sequence ID" value="GFY93517.1"/>
    <property type="molecule type" value="Genomic_DNA"/>
</dbReference>
<keyword evidence="3" id="KW-0808">Transferase</keyword>
<dbReference type="OrthoDB" id="4062651at2759"/>
<proteinExistence type="predicted"/>
<evidence type="ECO:0000259" key="10">
    <source>
        <dbReference type="PROSITE" id="PS50011"/>
    </source>
</evidence>
<dbReference type="GO" id="GO:0004674">
    <property type="term" value="F:protein serine/threonine kinase activity"/>
    <property type="evidence" value="ECO:0007669"/>
    <property type="project" value="UniProtKB-KW"/>
</dbReference>
<gene>
    <name evidence="11" type="ORF">Acr_08g0019130</name>
</gene>
<protein>
    <recommendedName>
        <fullName evidence="1">non-specific serine/threonine protein kinase</fullName>
        <ecNumber evidence="1">2.7.11.1</ecNumber>
    </recommendedName>
</protein>
<feature type="compositionally biased region" description="Low complexity" evidence="9">
    <location>
        <begin position="101"/>
        <end position="117"/>
    </location>
</feature>
<evidence type="ECO:0000256" key="3">
    <source>
        <dbReference type="ARBA" id="ARBA00022679"/>
    </source>
</evidence>
<evidence type="ECO:0000256" key="2">
    <source>
        <dbReference type="ARBA" id="ARBA00022527"/>
    </source>
</evidence>
<dbReference type="PROSITE" id="PS50011">
    <property type="entry name" value="PROTEIN_KINASE_DOM"/>
    <property type="match status" value="1"/>
</dbReference>
<dbReference type="InterPro" id="IPR024678">
    <property type="entry name" value="Kinase_OSR1/WNK_CCT"/>
</dbReference>
<dbReference type="PANTHER" id="PTHR13902">
    <property type="entry name" value="SERINE/THREONINE-PROTEIN KINASE WNK WITH NO LYSINE -RELATED"/>
    <property type="match status" value="1"/>
</dbReference>
<dbReference type="AlphaFoldDB" id="A0A7J0F6I0"/>
<dbReference type="EC" id="2.7.11.1" evidence="1"/>
<dbReference type="InterPro" id="IPR011009">
    <property type="entry name" value="Kinase-like_dom_sf"/>
</dbReference>
<keyword evidence="6" id="KW-0067">ATP-binding</keyword>
<feature type="domain" description="Protein kinase" evidence="10">
    <location>
        <begin position="1"/>
        <end position="89"/>
    </location>
</feature>
<keyword evidence="4" id="KW-0547">Nucleotide-binding</keyword>
<dbReference type="Proteomes" id="UP000585474">
    <property type="component" value="Unassembled WGS sequence"/>
</dbReference>
<organism evidence="11 12">
    <name type="scientific">Actinidia rufa</name>
    <dbReference type="NCBI Taxonomy" id="165716"/>
    <lineage>
        <taxon>Eukaryota</taxon>
        <taxon>Viridiplantae</taxon>
        <taxon>Streptophyta</taxon>
        <taxon>Embryophyta</taxon>
        <taxon>Tracheophyta</taxon>
        <taxon>Spermatophyta</taxon>
        <taxon>Magnoliopsida</taxon>
        <taxon>eudicotyledons</taxon>
        <taxon>Gunneridae</taxon>
        <taxon>Pentapetalae</taxon>
        <taxon>asterids</taxon>
        <taxon>Ericales</taxon>
        <taxon>Actinidiaceae</taxon>
        <taxon>Actinidia</taxon>
    </lineage>
</organism>
<dbReference type="InterPro" id="IPR001245">
    <property type="entry name" value="Ser-Thr/Tyr_kinase_cat_dom"/>
</dbReference>
<evidence type="ECO:0000256" key="5">
    <source>
        <dbReference type="ARBA" id="ARBA00022777"/>
    </source>
</evidence>
<feature type="region of interest" description="Disordered" evidence="9">
    <location>
        <begin position="99"/>
        <end position="125"/>
    </location>
</feature>
<evidence type="ECO:0000313" key="12">
    <source>
        <dbReference type="Proteomes" id="UP000585474"/>
    </source>
</evidence>
<keyword evidence="5" id="KW-0418">Kinase</keyword>
<evidence type="ECO:0000256" key="7">
    <source>
        <dbReference type="ARBA" id="ARBA00047899"/>
    </source>
</evidence>
<keyword evidence="2" id="KW-0723">Serine/threonine-protein kinase</keyword>
<evidence type="ECO:0000256" key="4">
    <source>
        <dbReference type="ARBA" id="ARBA00022741"/>
    </source>
</evidence>
<evidence type="ECO:0000256" key="6">
    <source>
        <dbReference type="ARBA" id="ARBA00022840"/>
    </source>
</evidence>
<dbReference type="Gene3D" id="1.10.510.10">
    <property type="entry name" value="Transferase(Phosphotransferase) domain 1"/>
    <property type="match status" value="1"/>
</dbReference>
<evidence type="ECO:0000313" key="11">
    <source>
        <dbReference type="EMBL" id="GFY93517.1"/>
    </source>
</evidence>
<dbReference type="InterPro" id="IPR050588">
    <property type="entry name" value="WNK_Ser-Thr_kinase"/>
</dbReference>
<reference evidence="11 12" key="1">
    <citation type="submission" date="2019-07" db="EMBL/GenBank/DDBJ databases">
        <title>De Novo Assembly of kiwifruit Actinidia rufa.</title>
        <authorList>
            <person name="Sugita-Konishi S."/>
            <person name="Sato K."/>
            <person name="Mori E."/>
            <person name="Abe Y."/>
            <person name="Kisaki G."/>
            <person name="Hamano K."/>
            <person name="Suezawa K."/>
            <person name="Otani M."/>
            <person name="Fukuda T."/>
            <person name="Manabe T."/>
            <person name="Gomi K."/>
            <person name="Tabuchi M."/>
            <person name="Akimitsu K."/>
            <person name="Kataoka I."/>
        </authorList>
    </citation>
    <scope>NUCLEOTIDE SEQUENCE [LARGE SCALE GENOMIC DNA]</scope>
    <source>
        <strain evidence="12">cv. Fuchu</strain>
    </source>
</reference>
<keyword evidence="12" id="KW-1185">Reference proteome</keyword>
<dbReference type="GO" id="GO:0005524">
    <property type="term" value="F:ATP binding"/>
    <property type="evidence" value="ECO:0007669"/>
    <property type="project" value="UniProtKB-KW"/>
</dbReference>
<evidence type="ECO:0000256" key="1">
    <source>
        <dbReference type="ARBA" id="ARBA00012513"/>
    </source>
</evidence>
<dbReference type="InterPro" id="IPR000719">
    <property type="entry name" value="Prot_kinase_dom"/>
</dbReference>